<accession>A0A0D0KJ98</accession>
<sequence>MEQLDRKAGTGRRKALWKTAAFIAVAATGVVASKTYYETKVSELLSRGGATAGSVEVDFLGQVHVRGLTLPLADGKMIKIAAIDGRPKLPLLDGALDINEVSIDVPLGKLSVAHARIENASFEEAQRSDEPDDSGSQSLAKRIERFAATRIFTPEMTVTQSIASTEQKTVYRNVTLSDIADGRIAKYTVDNASYGIEMELPNSAGERQEKHMVISTGAIVGQDFDAAYIARLYTEKAGPQDKEAKPVYGPLSVKNISFSEGDGRFSYDEIRSDGFTARMPAEPLLDTLKTLATLEANAEPSPQERQAFFAKGVSILDMIGKSNIQLLGLKADVPNESEGSAGKRVIGGIDRINMQMESRKLSFGLYGLSMKSGDDTIEVGEASLNGFDWSSTIEGLSQIVGLDDTQIETFAFTRLIPELGRVRVGGINVDVATPEKTEETTGDMPDRVQFKLKNFEMGLTKPYNGIPTDIEIRQDELSVPIPVDSSEEVFIEARKLGLESLALSYVLSAGWDEPNKNLLIREISLRSKDFGSINLSGLVSGFTEEFFAFDVGRAQAALFGLAGREVKLTIRDEGMMAKAIKLYSLQNEMTEDQVRGTLTMVASMMLQQIAAEQPKLQSAVEALVRFVSNPGKLIVTVKATGANGLGLLDLVAASEDPMGLLDKVEIQATSE</sequence>
<dbReference type="EMBL" id="JXQV01000045">
    <property type="protein sequence ID" value="KIP98098.1"/>
    <property type="molecule type" value="Genomic_DNA"/>
</dbReference>
<name>A0A0D0KJ98_AGRTU</name>
<proteinExistence type="predicted"/>
<gene>
    <name evidence="1" type="ORF">RU07_22965</name>
</gene>
<dbReference type="Proteomes" id="UP000035017">
    <property type="component" value="Unassembled WGS sequence"/>
</dbReference>
<dbReference type="OrthoDB" id="8282328at2"/>
<evidence type="ECO:0000313" key="2">
    <source>
        <dbReference type="Proteomes" id="UP000035017"/>
    </source>
</evidence>
<dbReference type="AlphaFoldDB" id="A0A0D0KJ98"/>
<evidence type="ECO:0000313" key="1">
    <source>
        <dbReference type="EMBL" id="KIP98098.1"/>
    </source>
</evidence>
<protein>
    <submittedName>
        <fullName evidence="1">Uncharacterized protein</fullName>
    </submittedName>
</protein>
<organism evidence="1 2">
    <name type="scientific">Agrobacterium tumefaciens</name>
    <dbReference type="NCBI Taxonomy" id="358"/>
    <lineage>
        <taxon>Bacteria</taxon>
        <taxon>Pseudomonadati</taxon>
        <taxon>Pseudomonadota</taxon>
        <taxon>Alphaproteobacteria</taxon>
        <taxon>Hyphomicrobiales</taxon>
        <taxon>Rhizobiaceae</taxon>
        <taxon>Rhizobium/Agrobacterium group</taxon>
        <taxon>Agrobacterium</taxon>
        <taxon>Agrobacterium tumefaciens complex</taxon>
    </lineage>
</organism>
<reference evidence="1 2" key="1">
    <citation type="submission" date="2014-12" db="EMBL/GenBank/DDBJ databases">
        <title>16Stimator: statistical estimation of ribosomal gene copy numbers from draft genome assemblies.</title>
        <authorList>
            <person name="Perisin M.A."/>
            <person name="Vetter M."/>
            <person name="Gilbert J.A."/>
            <person name="Bergelson J."/>
        </authorList>
    </citation>
    <scope>NUCLEOTIDE SEQUENCE [LARGE SCALE GENOMIC DNA]</scope>
    <source>
        <strain evidence="1 2">MEJ076</strain>
    </source>
</reference>
<comment type="caution">
    <text evidence="1">The sequence shown here is derived from an EMBL/GenBank/DDBJ whole genome shotgun (WGS) entry which is preliminary data.</text>
</comment>